<protein>
    <submittedName>
        <fullName evidence="2">Uncharacterized protein</fullName>
    </submittedName>
</protein>
<dbReference type="EMBL" id="CP002770">
    <property type="protein sequence ID" value="AEG14560.1"/>
    <property type="molecule type" value="Genomic_DNA"/>
</dbReference>
<feature type="compositionally biased region" description="Low complexity" evidence="1">
    <location>
        <begin position="43"/>
        <end position="52"/>
    </location>
</feature>
<feature type="region of interest" description="Disordered" evidence="1">
    <location>
        <begin position="104"/>
        <end position="134"/>
    </location>
</feature>
<feature type="region of interest" description="Disordered" evidence="1">
    <location>
        <begin position="1"/>
        <end position="70"/>
    </location>
</feature>
<dbReference type="InterPro" id="IPR025855">
    <property type="entry name" value="Replic_Relax"/>
</dbReference>
<dbReference type="RefSeq" id="WP_013822075.1">
    <property type="nucleotide sequence ID" value="NC_015573.1"/>
</dbReference>
<name>A0AAU8PP05_DESK7</name>
<gene>
    <name evidence="2" type="ordered locus">Desku_0965</name>
</gene>
<organism evidence="2 3">
    <name type="scientific">Desulfofundulus kuznetsovii (strain DSM 6115 / VKM B-1805 / 17)</name>
    <name type="common">Desulfotomaculum kuznetsovii</name>
    <dbReference type="NCBI Taxonomy" id="760568"/>
    <lineage>
        <taxon>Bacteria</taxon>
        <taxon>Bacillati</taxon>
        <taxon>Bacillota</taxon>
        <taxon>Clostridia</taxon>
        <taxon>Eubacteriales</taxon>
        <taxon>Peptococcaceae</taxon>
        <taxon>Desulfofundulus</taxon>
    </lineage>
</organism>
<dbReference type="Proteomes" id="UP000009229">
    <property type="component" value="Chromosome"/>
</dbReference>
<dbReference type="AlphaFoldDB" id="A0AAU8PP05"/>
<evidence type="ECO:0000313" key="2">
    <source>
        <dbReference type="EMBL" id="AEG14560.1"/>
    </source>
</evidence>
<dbReference type="KEGG" id="dku:Desku_0965"/>
<reference evidence="3" key="1">
    <citation type="submission" date="2011-05" db="EMBL/GenBank/DDBJ databases">
        <title>Complete sequence of Desulfotomaculum kuznetsovii DSM 6115.</title>
        <authorList>
            <person name="Lucas S."/>
            <person name="Han J."/>
            <person name="Lapidus A."/>
            <person name="Cheng J.-F."/>
            <person name="Goodwin L."/>
            <person name="Pitluck S."/>
            <person name="Peters L."/>
            <person name="Mikhailova N."/>
            <person name="Lu M."/>
            <person name="Saunders E."/>
            <person name="Han C."/>
            <person name="Tapia R."/>
            <person name="Land M."/>
            <person name="Hauser L."/>
            <person name="Kyrpides N."/>
            <person name="Ivanova N."/>
            <person name="Pagani I."/>
            <person name="Nazina T."/>
            <person name="Ivanova A."/>
            <person name="Parshina S."/>
            <person name="Kuever J."/>
            <person name="Muyzer G."/>
            <person name="Plugge C."/>
            <person name="Stams A."/>
            <person name="Woyke T."/>
        </authorList>
    </citation>
    <scope>NUCLEOTIDE SEQUENCE [LARGE SCALE GENOMIC DNA]</scope>
    <source>
        <strain evidence="3">DSM 6115 / VKM B-1805 / 17</strain>
    </source>
</reference>
<evidence type="ECO:0000256" key="1">
    <source>
        <dbReference type="SAM" id="MobiDB-lite"/>
    </source>
</evidence>
<accession>A0AAU8PP05</accession>
<sequence length="366" mass="39922">MERSVRWNAPSALEQPPGQLRLRNTSLPLGIAPGPDGPERSKPGSGPSAAPPLRGGKGASPLPPSALRGSRSALTLAAPAALRSAGNACTGSWGQHFTACRLRSGPQKGAGGSTPCPLLNPQPPPGGDNPPDPHKTLRRFLAGLLFYGRCLTIAKITKAKQLTERDKAILTDLARCRVLSLEQIKNAYWPTAKERTCLERLQRLEKAGYIQSETVPGEKPGIWVRVFCLGHQGKEWATGPEGGFDSKKVFIHPGKWDEILHQVRTNEIYYRLSPTERDTFRIGDVIEVEREYYKGSGGIEVPDAAYVSDSGEEVYVEADVGHYTSAQVRAKAASFEGTRTIWVCPAGRERFLQRHGARGEFFTYAL</sequence>
<keyword evidence="3" id="KW-1185">Reference proteome</keyword>
<proteinExistence type="predicted"/>
<dbReference type="Pfam" id="PF13814">
    <property type="entry name" value="Replic_Relax"/>
    <property type="match status" value="1"/>
</dbReference>
<evidence type="ECO:0000313" key="3">
    <source>
        <dbReference type="Proteomes" id="UP000009229"/>
    </source>
</evidence>
<feature type="compositionally biased region" description="Pro residues" evidence="1">
    <location>
        <begin position="118"/>
        <end position="130"/>
    </location>
</feature>